<dbReference type="Pfam" id="PF00474">
    <property type="entry name" value="SSF"/>
    <property type="match status" value="1"/>
</dbReference>
<dbReference type="PROSITE" id="PS00456">
    <property type="entry name" value="NA_SOLUT_SYMP_1"/>
    <property type="match status" value="1"/>
</dbReference>
<evidence type="ECO:0000256" key="15">
    <source>
        <dbReference type="ARBA" id="ARBA00050243"/>
    </source>
</evidence>
<sequence>MTVGESTSAPFHPTSDTSTVTSTFSIVDYVVFGLLLLLSLVIGLYHACRGWGHHTVGELLLADRKMGCLPVALSLLATFQSAVAILGGPAEIYQFGTQYWFLGCSYFLGLLIPAHIFIPVFYRLHLTSAYEYLELRFNKAVRICGTVTFIFQMVIYMGVALYAPSLALNAVTGFDLWLSVLALGIVCNIYTALGGLKAVIWTDVFQTLVMFLGQLVVIIVGSAKVGGLGKVWDVAYQNDRISGIKLDPDPFVRHTFWTLAFGGIFMMLSLYGVNQAQVQRYLSSHTERAAVLSCYAVFPCQQIALCMSCLIGLVMFAYYKEYNMSPQQEKAAPDQLVLYFVMDVLKDIPGLPGLFVACLFSGSLSTISSAFNSLATVTMEDLIHPWFPALSETRAIMLSRSLAFGYGLLCLGMAYISSHLGPVLQAAISIFGMVGGPLLGLFCLGMFFPCANPPGAIVGLLAGLIMAFWIGIGSIVTRLSSAVVSPSLNESSSFLPSNLTITTVTTLMPSTTLSKPTGLQRFYSLSYLWYSAHNSTTVIVVGLIVSLLTGGMRGRSLNPGTIYPVMPKLLSLLPLSCQKWLCCRSHCQDAPMISNLFPEKIRNGVLQDSRNKEEVAEDGLVHQPCSPTYIVQETSL</sequence>
<feature type="transmembrane region" description="Helical" evidence="23">
    <location>
        <begin position="68"/>
        <end position="87"/>
    </location>
</feature>
<feature type="transmembrane region" description="Helical" evidence="23">
    <location>
        <begin position="143"/>
        <end position="164"/>
    </location>
</feature>
<dbReference type="OrthoDB" id="6132759at2759"/>
<dbReference type="PANTHER" id="PTHR42985:SF2">
    <property type="entry name" value="SODIUM-DEPENDENT MULTIVITAMIN TRANSPORTER"/>
    <property type="match status" value="1"/>
</dbReference>
<comment type="subcellular location">
    <subcellularLocation>
        <location evidence="1">Apical cell membrane</location>
        <topology evidence="1">Multi-pass membrane protein</topology>
    </subcellularLocation>
</comment>
<dbReference type="CTD" id="8884"/>
<dbReference type="InterPro" id="IPR051163">
    <property type="entry name" value="Sodium:Solute_Symporter_SSF"/>
</dbReference>
<dbReference type="GO" id="GO:0015111">
    <property type="term" value="F:iodide transmembrane transporter activity"/>
    <property type="evidence" value="ECO:0007669"/>
    <property type="project" value="Ensembl"/>
</dbReference>
<keyword evidence="11" id="KW-0325">Glycoprotein</keyword>
<dbReference type="Ensembl" id="ENSNGAT00000000191.1">
    <property type="protein sequence ID" value="ENSNGAP00000000187.1"/>
    <property type="gene ID" value="ENSNGAG00000000160.1"/>
</dbReference>
<evidence type="ECO:0000256" key="20">
    <source>
        <dbReference type="ARBA" id="ARBA00073170"/>
    </source>
</evidence>
<dbReference type="GO" id="GO:0008523">
    <property type="term" value="F:sodium-dependent multivitamin transmembrane transporter activity"/>
    <property type="evidence" value="ECO:0007669"/>
    <property type="project" value="Ensembl"/>
</dbReference>
<keyword evidence="6" id="KW-0769">Symport</keyword>
<feature type="transmembrane region" description="Helical" evidence="23">
    <location>
        <begin position="26"/>
        <end position="47"/>
    </location>
</feature>
<comment type="catalytic activity">
    <reaction evidence="16">
        <text>(R)-lipoate(out) + 2 Na(+)(out) = (R)-lipoate(in) + 2 Na(+)(in)</text>
        <dbReference type="Rhea" id="RHEA:73379"/>
        <dbReference type="ChEBI" id="CHEBI:29101"/>
        <dbReference type="ChEBI" id="CHEBI:83088"/>
    </reaction>
</comment>
<evidence type="ECO:0000256" key="5">
    <source>
        <dbReference type="ARBA" id="ARBA00022692"/>
    </source>
</evidence>
<dbReference type="InterPro" id="IPR018212">
    <property type="entry name" value="Na/solute_symporter_CS"/>
</dbReference>
<evidence type="ECO:0000256" key="2">
    <source>
        <dbReference type="ARBA" id="ARBA00006434"/>
    </source>
</evidence>
<dbReference type="GO" id="GO:0150104">
    <property type="term" value="P:transport across blood-brain barrier"/>
    <property type="evidence" value="ECO:0007669"/>
    <property type="project" value="Ensembl"/>
</dbReference>
<feature type="transmembrane region" description="Helical" evidence="23">
    <location>
        <begin position="294"/>
        <end position="319"/>
    </location>
</feature>
<feature type="transmembrane region" description="Helical" evidence="23">
    <location>
        <begin position="255"/>
        <end position="273"/>
    </location>
</feature>
<evidence type="ECO:0000256" key="21">
    <source>
        <dbReference type="ARBA" id="ARBA00078601"/>
    </source>
</evidence>
<dbReference type="NCBIfam" id="TIGR00813">
    <property type="entry name" value="sss"/>
    <property type="match status" value="1"/>
</dbReference>
<comment type="catalytic activity">
    <reaction evidence="17">
        <text>biotin(out) + 2 Na(+)(out) = biotin(in) + 2 Na(+)(in)</text>
        <dbReference type="Rhea" id="RHEA:73375"/>
        <dbReference type="ChEBI" id="CHEBI:29101"/>
        <dbReference type="ChEBI" id="CHEBI:57586"/>
    </reaction>
</comment>
<comment type="catalytic activity">
    <reaction evidence="15">
        <text>(R)-pantothenate(out) + 2 Na(+)(out) = (R)-pantothenate(in) + 2 Na(+)(in)</text>
        <dbReference type="Rhea" id="RHEA:73371"/>
        <dbReference type="ChEBI" id="CHEBI:29032"/>
        <dbReference type="ChEBI" id="CHEBI:29101"/>
    </reaction>
</comment>
<feature type="transmembrane region" description="Helical" evidence="23">
    <location>
        <begin position="398"/>
        <end position="417"/>
    </location>
</feature>
<dbReference type="Proteomes" id="UP000694381">
    <property type="component" value="Unassembled WGS sequence"/>
</dbReference>
<dbReference type="RefSeq" id="XP_008833259.1">
    <property type="nucleotide sequence ID" value="XM_008835037.3"/>
</dbReference>
<feature type="transmembrane region" description="Helical" evidence="23">
    <location>
        <begin position="423"/>
        <end position="448"/>
    </location>
</feature>
<dbReference type="AlphaFoldDB" id="A0A8C6Q9M5"/>
<dbReference type="GO" id="GO:1904200">
    <property type="term" value="P:iodide transmembrane transport"/>
    <property type="evidence" value="ECO:0007669"/>
    <property type="project" value="Ensembl"/>
</dbReference>
<reference evidence="24" key="2">
    <citation type="submission" date="2025-09" db="UniProtKB">
        <authorList>
            <consortium name="Ensembl"/>
        </authorList>
    </citation>
    <scope>IDENTIFICATION</scope>
</reference>
<proteinExistence type="inferred from homology"/>
<keyword evidence="9" id="KW-0406">Ion transport</keyword>
<evidence type="ECO:0000256" key="8">
    <source>
        <dbReference type="ARBA" id="ARBA00023053"/>
    </source>
</evidence>
<dbReference type="RefSeq" id="XP_008833262.1">
    <property type="nucleotide sequence ID" value="XM_008835040.2"/>
</dbReference>
<protein>
    <recommendedName>
        <fullName evidence="20">Sodium-dependent multivitamin transporter</fullName>
    </recommendedName>
    <alternativeName>
        <fullName evidence="21">Solute carrier family 5 member 6</fullName>
    </alternativeName>
</protein>
<evidence type="ECO:0000256" key="1">
    <source>
        <dbReference type="ARBA" id="ARBA00004424"/>
    </source>
</evidence>
<gene>
    <name evidence="24" type="primary">Slc5a6</name>
</gene>
<dbReference type="InterPro" id="IPR038377">
    <property type="entry name" value="Na/Glc_symporter_sf"/>
</dbReference>
<organism evidence="24 25">
    <name type="scientific">Nannospalax galili</name>
    <name type="common">Northern Israeli blind subterranean mole rat</name>
    <name type="synonym">Spalax galili</name>
    <dbReference type="NCBI Taxonomy" id="1026970"/>
    <lineage>
        <taxon>Eukaryota</taxon>
        <taxon>Metazoa</taxon>
        <taxon>Chordata</taxon>
        <taxon>Craniata</taxon>
        <taxon>Vertebrata</taxon>
        <taxon>Euteleostomi</taxon>
        <taxon>Mammalia</taxon>
        <taxon>Eutheria</taxon>
        <taxon>Euarchontoglires</taxon>
        <taxon>Glires</taxon>
        <taxon>Rodentia</taxon>
        <taxon>Myomorpha</taxon>
        <taxon>Muroidea</taxon>
        <taxon>Spalacidae</taxon>
        <taxon>Spalacinae</taxon>
        <taxon>Nannospalax</taxon>
    </lineage>
</organism>
<feature type="transmembrane region" description="Helical" evidence="23">
    <location>
        <begin position="354"/>
        <end position="377"/>
    </location>
</feature>
<dbReference type="OMA" id="GWWGMRR"/>
<keyword evidence="8" id="KW-0915">Sodium</keyword>
<evidence type="ECO:0000313" key="25">
    <source>
        <dbReference type="Proteomes" id="UP000694381"/>
    </source>
</evidence>
<evidence type="ECO:0000256" key="3">
    <source>
        <dbReference type="ARBA" id="ARBA00022448"/>
    </source>
</evidence>
<keyword evidence="5 23" id="KW-0812">Transmembrane</keyword>
<dbReference type="KEGG" id="ngi:103735681"/>
<evidence type="ECO:0000256" key="19">
    <source>
        <dbReference type="ARBA" id="ARBA00061728"/>
    </source>
</evidence>
<dbReference type="GO" id="GO:0016324">
    <property type="term" value="C:apical plasma membrane"/>
    <property type="evidence" value="ECO:0007669"/>
    <property type="project" value="UniProtKB-SubCell"/>
</dbReference>
<dbReference type="RefSeq" id="XP_017654133.1">
    <property type="nucleotide sequence ID" value="XM_017798644.2"/>
</dbReference>
<dbReference type="GO" id="GO:0015225">
    <property type="term" value="F:biotin transmembrane transporter activity"/>
    <property type="evidence" value="ECO:0007669"/>
    <property type="project" value="Ensembl"/>
</dbReference>
<dbReference type="Gene3D" id="1.20.1730.10">
    <property type="entry name" value="Sodium/glucose cotransporter"/>
    <property type="match status" value="1"/>
</dbReference>
<evidence type="ECO:0000256" key="16">
    <source>
        <dbReference type="ARBA" id="ARBA00050457"/>
    </source>
</evidence>
<dbReference type="PROSITE" id="PS50283">
    <property type="entry name" value="NA_SOLUT_SYMP_3"/>
    <property type="match status" value="1"/>
</dbReference>
<evidence type="ECO:0000256" key="14">
    <source>
        <dbReference type="ARBA" id="ARBA00036099"/>
    </source>
</evidence>
<evidence type="ECO:0000256" key="12">
    <source>
        <dbReference type="ARBA" id="ARBA00023201"/>
    </source>
</evidence>
<dbReference type="InterPro" id="IPR001734">
    <property type="entry name" value="Na/solute_symporter"/>
</dbReference>
<reference evidence="24" key="1">
    <citation type="submission" date="2025-08" db="UniProtKB">
        <authorList>
            <consortium name="Ensembl"/>
        </authorList>
    </citation>
    <scope>IDENTIFICATION</scope>
</reference>
<feature type="transmembrane region" description="Helical" evidence="23">
    <location>
        <begin position="208"/>
        <end position="226"/>
    </location>
</feature>
<keyword evidence="10 23" id="KW-0472">Membrane</keyword>
<dbReference type="RefSeq" id="XP_008833261.1">
    <property type="nucleotide sequence ID" value="XM_008835039.3"/>
</dbReference>
<keyword evidence="7 23" id="KW-1133">Transmembrane helix</keyword>
<keyword evidence="3" id="KW-0813">Transport</keyword>
<dbReference type="GeneTree" id="ENSGT00940000155731"/>
<evidence type="ECO:0000256" key="13">
    <source>
        <dbReference type="ARBA" id="ARBA00023267"/>
    </source>
</evidence>
<evidence type="ECO:0000256" key="9">
    <source>
        <dbReference type="ARBA" id="ARBA00023065"/>
    </source>
</evidence>
<evidence type="ECO:0000256" key="7">
    <source>
        <dbReference type="ARBA" id="ARBA00022989"/>
    </source>
</evidence>
<evidence type="ECO:0000256" key="22">
    <source>
        <dbReference type="RuleBase" id="RU362091"/>
    </source>
</evidence>
<keyword evidence="4" id="KW-1003">Cell membrane</keyword>
<comment type="similarity">
    <text evidence="2 22">Belongs to the sodium:solute symporter (SSF) (TC 2.A.21) family.</text>
</comment>
<dbReference type="GeneID" id="103735681"/>
<comment type="function">
    <text evidence="18">Sodium-dependent multivitamin transporter that mediates the electrogenic transport of pantothenate, biotin, lipoate and iodide. Functions as a Na(+)-coupled substrate symporter where the stoichiometry of Na(+):substrate is 2:1, creating an electrochemical Na(+) gradient used as driving force for substrate uptake. Required for biotin and pantothenate uptake in the intestine across the brush border membrane. Plays a role in the maintenance of intestinal mucosa integrity, by providing the gut mucosa with biotin. Contributes to the luminal uptake of biotin and pantothenate into the brain across the blood-brain barrier.</text>
</comment>
<evidence type="ECO:0000256" key="10">
    <source>
        <dbReference type="ARBA" id="ARBA00023136"/>
    </source>
</evidence>
<feature type="transmembrane region" description="Helical" evidence="23">
    <location>
        <begin position="99"/>
        <end position="122"/>
    </location>
</feature>
<keyword evidence="13" id="KW-0092">Biotin</keyword>
<feature type="transmembrane region" description="Helical" evidence="23">
    <location>
        <begin position="455"/>
        <end position="476"/>
    </location>
</feature>
<name>A0A8C6Q9M5_NANGA</name>
<feature type="transmembrane region" description="Helical" evidence="23">
    <location>
        <begin position="176"/>
        <end position="196"/>
    </location>
</feature>
<accession>A0A8C6Q9M5</accession>
<comment type="catalytic activity">
    <reaction evidence="14">
        <text>iodide(out) + 2 Na(+)(out) = iodide(in) + 2 Na(+)(in)</text>
        <dbReference type="Rhea" id="RHEA:71207"/>
        <dbReference type="ChEBI" id="CHEBI:16382"/>
        <dbReference type="ChEBI" id="CHEBI:29101"/>
    </reaction>
</comment>
<dbReference type="GO" id="GO:0015498">
    <property type="term" value="F:pantothenate:sodium symporter activity"/>
    <property type="evidence" value="ECO:0007669"/>
    <property type="project" value="Ensembl"/>
</dbReference>
<keyword evidence="25" id="KW-1185">Reference proteome</keyword>
<dbReference type="GO" id="GO:0006768">
    <property type="term" value="P:biotin metabolic process"/>
    <property type="evidence" value="ECO:0007669"/>
    <property type="project" value="Ensembl"/>
</dbReference>
<evidence type="ECO:0000256" key="17">
    <source>
        <dbReference type="ARBA" id="ARBA00052729"/>
    </source>
</evidence>
<dbReference type="GO" id="GO:0015233">
    <property type="term" value="F:pantothenate transmembrane transporter activity"/>
    <property type="evidence" value="ECO:0007669"/>
    <property type="project" value="Ensembl"/>
</dbReference>
<keyword evidence="12" id="KW-0739">Sodium transport</keyword>
<evidence type="ECO:0000256" key="6">
    <source>
        <dbReference type="ARBA" id="ARBA00022847"/>
    </source>
</evidence>
<evidence type="ECO:0000256" key="4">
    <source>
        <dbReference type="ARBA" id="ARBA00022475"/>
    </source>
</evidence>
<dbReference type="PANTHER" id="PTHR42985">
    <property type="entry name" value="SODIUM-COUPLED MONOCARBOXYLATE TRANSPORTER"/>
    <property type="match status" value="1"/>
</dbReference>
<feature type="transmembrane region" description="Helical" evidence="23">
    <location>
        <begin position="527"/>
        <end position="548"/>
    </location>
</feature>
<evidence type="ECO:0000256" key="11">
    <source>
        <dbReference type="ARBA" id="ARBA00023180"/>
    </source>
</evidence>
<dbReference type="GO" id="GO:1905135">
    <property type="term" value="P:biotin import across plasma membrane"/>
    <property type="evidence" value="ECO:0007669"/>
    <property type="project" value="Ensembl"/>
</dbReference>
<dbReference type="FunFam" id="1.20.1730.10:FF:000011">
    <property type="entry name" value="sodium-dependent multivitamin transporter isoform X1"/>
    <property type="match status" value="1"/>
</dbReference>
<evidence type="ECO:0000313" key="24">
    <source>
        <dbReference type="Ensembl" id="ENSNGAP00000000187.1"/>
    </source>
</evidence>
<evidence type="ECO:0000256" key="18">
    <source>
        <dbReference type="ARBA" id="ARBA00058802"/>
    </source>
</evidence>
<dbReference type="RefSeq" id="XP_008833260.1">
    <property type="nucleotide sequence ID" value="XM_008835038.3"/>
</dbReference>
<dbReference type="GO" id="GO:0140161">
    <property type="term" value="F:monocarboxylate:sodium symporter activity"/>
    <property type="evidence" value="ECO:0007669"/>
    <property type="project" value="Ensembl"/>
</dbReference>
<evidence type="ECO:0000256" key="23">
    <source>
        <dbReference type="SAM" id="Phobius"/>
    </source>
</evidence>
<comment type="subunit">
    <text evidence="19">Interacts with PDZD11.</text>
</comment>